<dbReference type="PANTHER" id="PTHR12466">
    <property type="entry name" value="CDC73 DOMAIN PROTEIN"/>
    <property type="match status" value="1"/>
</dbReference>
<dbReference type="InterPro" id="IPR007852">
    <property type="entry name" value="Cdc73/Parafibromin"/>
</dbReference>
<comment type="similarity">
    <text evidence="2">Belongs to the CDC73 family.</text>
</comment>
<evidence type="ECO:0000256" key="3">
    <source>
        <dbReference type="ARBA" id="ARBA00023163"/>
    </source>
</evidence>
<gene>
    <name evidence="8" type="primary">LOC117136424</name>
</gene>
<feature type="domain" description="Paf1 complex subunit Cdc73 N-terminal" evidence="6">
    <location>
        <begin position="5"/>
        <end position="143"/>
    </location>
</feature>
<name>A0A6P8JCJ3_DROMA</name>
<evidence type="ECO:0000259" key="6">
    <source>
        <dbReference type="Pfam" id="PF16050"/>
    </source>
</evidence>
<dbReference type="GO" id="GO:0000993">
    <property type="term" value="F:RNA polymerase II complex binding"/>
    <property type="evidence" value="ECO:0007669"/>
    <property type="project" value="TreeGrafter"/>
</dbReference>
<dbReference type="Proteomes" id="UP000515162">
    <property type="component" value="Chromosome 2R"/>
</dbReference>
<dbReference type="GO" id="GO:0032968">
    <property type="term" value="P:positive regulation of transcription elongation by RNA polymerase II"/>
    <property type="evidence" value="ECO:0007669"/>
    <property type="project" value="TreeGrafter"/>
</dbReference>
<keyword evidence="7" id="KW-1185">Reference proteome</keyword>
<dbReference type="Gene3D" id="3.40.50.11990">
    <property type="entry name" value="RNA polymerase II accessory factor, Cdc73 C-terminal domain"/>
    <property type="match status" value="1"/>
</dbReference>
<dbReference type="Pfam" id="PF16050">
    <property type="entry name" value="CDC73_N"/>
    <property type="match status" value="1"/>
</dbReference>
<dbReference type="AlphaFoldDB" id="A0A6P8JCJ3"/>
<reference evidence="8" key="1">
    <citation type="submission" date="2025-08" db="UniProtKB">
        <authorList>
            <consortium name="RefSeq"/>
        </authorList>
    </citation>
    <scope>IDENTIFICATION</scope>
    <source>
        <strain evidence="8">Mau12</strain>
        <tissue evidence="8">Whole Body</tissue>
    </source>
</reference>
<dbReference type="RefSeq" id="XP_033153225.1">
    <property type="nucleotide sequence ID" value="XM_033297334.1"/>
</dbReference>
<evidence type="ECO:0000259" key="5">
    <source>
        <dbReference type="Pfam" id="PF05179"/>
    </source>
</evidence>
<accession>A0A6P8JCJ3</accession>
<dbReference type="InterPro" id="IPR038103">
    <property type="entry name" value="CDC73_C_sf"/>
</dbReference>
<dbReference type="GO" id="GO:0016593">
    <property type="term" value="C:Cdc73/Paf1 complex"/>
    <property type="evidence" value="ECO:0007669"/>
    <property type="project" value="InterPro"/>
</dbReference>
<dbReference type="GeneID" id="117136424"/>
<organism evidence="7 8">
    <name type="scientific">Drosophila mauritiana</name>
    <name type="common">Fruit fly</name>
    <dbReference type="NCBI Taxonomy" id="7226"/>
    <lineage>
        <taxon>Eukaryota</taxon>
        <taxon>Metazoa</taxon>
        <taxon>Ecdysozoa</taxon>
        <taxon>Arthropoda</taxon>
        <taxon>Hexapoda</taxon>
        <taxon>Insecta</taxon>
        <taxon>Pterygota</taxon>
        <taxon>Neoptera</taxon>
        <taxon>Endopterygota</taxon>
        <taxon>Diptera</taxon>
        <taxon>Brachycera</taxon>
        <taxon>Muscomorpha</taxon>
        <taxon>Ephydroidea</taxon>
        <taxon>Drosophilidae</taxon>
        <taxon>Drosophila</taxon>
        <taxon>Sophophora</taxon>
    </lineage>
</organism>
<dbReference type="InterPro" id="IPR032041">
    <property type="entry name" value="Cdc73_N"/>
</dbReference>
<evidence type="ECO:0000256" key="2">
    <source>
        <dbReference type="ARBA" id="ARBA00010427"/>
    </source>
</evidence>
<sequence>MDPILKTLTETMTVEAIAIIKAKRLAMKQSVNMNAMEMRAQEREMRRMSDNMQKELGKRAMERERPCRVFEEQLLGEREMTTAQKYLKLFNDSKMRSLDHTWSELSATAIEETMDMPELPPQPEIMTEPPRRKTRYNRYGQEKFLTDQQEFAINPQGSNLEKAATFLESQQDKQLNRNDSESKEIIEIPKHDSKGRGHSKLYSRMPIIVVPPTKTSMVNLYNIKKLLQDLRYLNVADVPGEIQLKEVIVEHQFQNETVSYRVIDNVARLTPVEWDRVIAVFAMGPRWQFKDWPKGANPAAIFHKLCAFHLHFKHTPMSNELRKMQVHSLALSPYERHSDSGILMEFWNKVDQHMAVHARQFAFIWQE</sequence>
<keyword evidence="3" id="KW-0804">Transcription</keyword>
<dbReference type="Pfam" id="PF05179">
    <property type="entry name" value="CDC73_C"/>
    <property type="match status" value="1"/>
</dbReference>
<evidence type="ECO:0000313" key="7">
    <source>
        <dbReference type="Proteomes" id="UP000515162"/>
    </source>
</evidence>
<evidence type="ECO:0000313" key="8">
    <source>
        <dbReference type="RefSeq" id="XP_033153225.1"/>
    </source>
</evidence>
<dbReference type="InterPro" id="IPR031336">
    <property type="entry name" value="CDC73_C"/>
</dbReference>
<keyword evidence="4" id="KW-0539">Nucleus</keyword>
<evidence type="ECO:0000256" key="4">
    <source>
        <dbReference type="ARBA" id="ARBA00023242"/>
    </source>
</evidence>
<feature type="domain" description="Cell division control protein 73 C-terminal" evidence="5">
    <location>
        <begin position="203"/>
        <end position="353"/>
    </location>
</feature>
<dbReference type="GO" id="GO:0006368">
    <property type="term" value="P:transcription elongation by RNA polymerase II"/>
    <property type="evidence" value="ECO:0007669"/>
    <property type="project" value="InterPro"/>
</dbReference>
<evidence type="ECO:0000256" key="1">
    <source>
        <dbReference type="ARBA" id="ARBA00004123"/>
    </source>
</evidence>
<protein>
    <submittedName>
        <fullName evidence="8">Parafibromin</fullName>
    </submittedName>
</protein>
<comment type="subcellular location">
    <subcellularLocation>
        <location evidence="1">Nucleus</location>
    </subcellularLocation>
</comment>
<dbReference type="PANTHER" id="PTHR12466:SF8">
    <property type="entry name" value="PARAFIBROMIN"/>
    <property type="match status" value="1"/>
</dbReference>
<proteinExistence type="inferred from homology"/>